<name>A0A8J5X4E4_ZIZPA</name>
<evidence type="ECO:0000256" key="1">
    <source>
        <dbReference type="SAM" id="MobiDB-lite"/>
    </source>
</evidence>
<dbReference type="Pfam" id="PF11976">
    <property type="entry name" value="Rad60-SLD"/>
    <property type="match status" value="1"/>
</dbReference>
<accession>A0A8J5X4E4</accession>
<dbReference type="PANTHER" id="PTHR47813">
    <property type="entry name" value="UBIQUITIN-LIKE SUPERFAMILY PROTEIN"/>
    <property type="match status" value="1"/>
</dbReference>
<dbReference type="EMBL" id="JAAALK010000079">
    <property type="protein sequence ID" value="KAG8100770.1"/>
    <property type="molecule type" value="Genomic_DNA"/>
</dbReference>
<comment type="caution">
    <text evidence="3">The sequence shown here is derived from an EMBL/GenBank/DDBJ whole genome shotgun (WGS) entry which is preliminary data.</text>
</comment>
<dbReference type="CDD" id="cd01763">
    <property type="entry name" value="Ubl_SUMO_like"/>
    <property type="match status" value="1"/>
</dbReference>
<dbReference type="AlphaFoldDB" id="A0A8J5X4E4"/>
<sequence>MVDTSEEGSPQPFNRQVENSREKLIITIQEKDGQQQFRVYKDEKFDKIFKAYAKKAKLSPSDLTFVFEGDKINPANTPEDLGLEDDDMIEHSSPINVASLYAAFDHMAYDPICTSPAEVTKNVTMEVVEAVIPENTAIDLSESTTTADIIAPSDVVAPSTTADASYQSFIQEFLFDIGQYLQDDEVVSAPGPAMTQLSLEVRGVLSDIMRRLGDIVETLVNDSGAIHGHFNDVLPFLSSKLVDVLMLVLEIQRAQQRMAYRVRRASQLETAKVHRVAILVGGTELTSLHDESSTSLCCLGELK</sequence>
<reference evidence="3" key="2">
    <citation type="submission" date="2021-02" db="EMBL/GenBank/DDBJ databases">
        <authorList>
            <person name="Kimball J.A."/>
            <person name="Haas M.W."/>
            <person name="Macchietto M."/>
            <person name="Kono T."/>
            <person name="Duquette J."/>
            <person name="Shao M."/>
        </authorList>
    </citation>
    <scope>NUCLEOTIDE SEQUENCE</scope>
    <source>
        <tissue evidence="3">Fresh leaf tissue</tissue>
    </source>
</reference>
<evidence type="ECO:0000259" key="2">
    <source>
        <dbReference type="Pfam" id="PF11976"/>
    </source>
</evidence>
<gene>
    <name evidence="3" type="ORF">GUJ93_ZPchr0013g37374</name>
</gene>
<evidence type="ECO:0000313" key="3">
    <source>
        <dbReference type="EMBL" id="KAG8100770.1"/>
    </source>
</evidence>
<keyword evidence="4" id="KW-1185">Reference proteome</keyword>
<organism evidence="3 4">
    <name type="scientific">Zizania palustris</name>
    <name type="common">Northern wild rice</name>
    <dbReference type="NCBI Taxonomy" id="103762"/>
    <lineage>
        <taxon>Eukaryota</taxon>
        <taxon>Viridiplantae</taxon>
        <taxon>Streptophyta</taxon>
        <taxon>Embryophyta</taxon>
        <taxon>Tracheophyta</taxon>
        <taxon>Spermatophyta</taxon>
        <taxon>Magnoliopsida</taxon>
        <taxon>Liliopsida</taxon>
        <taxon>Poales</taxon>
        <taxon>Poaceae</taxon>
        <taxon>BOP clade</taxon>
        <taxon>Oryzoideae</taxon>
        <taxon>Oryzeae</taxon>
        <taxon>Zizaniinae</taxon>
        <taxon>Zizania</taxon>
    </lineage>
</organism>
<feature type="domain" description="Rad60/SUMO-like" evidence="2">
    <location>
        <begin position="26"/>
        <end position="90"/>
    </location>
</feature>
<protein>
    <recommendedName>
        <fullName evidence="2">Rad60/SUMO-like domain-containing protein</fullName>
    </recommendedName>
</protein>
<dbReference type="PANTHER" id="PTHR47813:SF2">
    <property type="entry name" value="UBIQUITIN-LIKE SUPERFAMILY PROTEIN"/>
    <property type="match status" value="1"/>
</dbReference>
<evidence type="ECO:0000313" key="4">
    <source>
        <dbReference type="Proteomes" id="UP000729402"/>
    </source>
</evidence>
<feature type="region of interest" description="Disordered" evidence="1">
    <location>
        <begin position="1"/>
        <end position="20"/>
    </location>
</feature>
<dbReference type="InterPro" id="IPR022617">
    <property type="entry name" value="Rad60/SUMO-like_dom"/>
</dbReference>
<reference evidence="3" key="1">
    <citation type="journal article" date="2021" name="bioRxiv">
        <title>Whole Genome Assembly and Annotation of Northern Wild Rice, Zizania palustris L., Supports a Whole Genome Duplication in the Zizania Genus.</title>
        <authorList>
            <person name="Haas M."/>
            <person name="Kono T."/>
            <person name="Macchietto M."/>
            <person name="Millas R."/>
            <person name="McGilp L."/>
            <person name="Shao M."/>
            <person name="Duquette J."/>
            <person name="Hirsch C.N."/>
            <person name="Kimball J."/>
        </authorList>
    </citation>
    <scope>NUCLEOTIDE SEQUENCE</scope>
    <source>
        <tissue evidence="3">Fresh leaf tissue</tissue>
    </source>
</reference>
<proteinExistence type="predicted"/>
<dbReference type="Proteomes" id="UP000729402">
    <property type="component" value="Unassembled WGS sequence"/>
</dbReference>
<feature type="compositionally biased region" description="Polar residues" evidence="1">
    <location>
        <begin position="7"/>
        <end position="17"/>
    </location>
</feature>
<dbReference type="OrthoDB" id="442921at2759"/>